<accession>A0ABQ2L2I6</accession>
<feature type="domain" description="3-hydroxyacyl-CoA dehydrogenase NAD binding" evidence="5">
    <location>
        <begin position="7"/>
        <end position="185"/>
    </location>
</feature>
<comment type="pathway">
    <text evidence="1">Lipid metabolism; butanoate metabolism.</text>
</comment>
<gene>
    <name evidence="6" type="ORF">GCM10011610_68720</name>
</gene>
<dbReference type="Pfam" id="PF02737">
    <property type="entry name" value="3HCDH_N"/>
    <property type="match status" value="1"/>
</dbReference>
<dbReference type="RefSeq" id="WP_189034675.1">
    <property type="nucleotide sequence ID" value="NZ_BMNE01000014.1"/>
</dbReference>
<dbReference type="InterPro" id="IPR008927">
    <property type="entry name" value="6-PGluconate_DH-like_C_sf"/>
</dbReference>
<evidence type="ECO:0000259" key="5">
    <source>
        <dbReference type="Pfam" id="PF02737"/>
    </source>
</evidence>
<evidence type="ECO:0000256" key="1">
    <source>
        <dbReference type="ARBA" id="ARBA00005086"/>
    </source>
</evidence>
<evidence type="ECO:0000256" key="2">
    <source>
        <dbReference type="ARBA" id="ARBA00009463"/>
    </source>
</evidence>
<dbReference type="PIRSF" id="PIRSF000105">
    <property type="entry name" value="HCDH"/>
    <property type="match status" value="1"/>
</dbReference>
<dbReference type="Pfam" id="PF00725">
    <property type="entry name" value="3HCDH"/>
    <property type="match status" value="1"/>
</dbReference>
<dbReference type="EMBL" id="BMNE01000014">
    <property type="protein sequence ID" value="GGO00085.1"/>
    <property type="molecule type" value="Genomic_DNA"/>
</dbReference>
<proteinExistence type="inferred from homology"/>
<dbReference type="SUPFAM" id="SSF48179">
    <property type="entry name" value="6-phosphogluconate dehydrogenase C-terminal domain-like"/>
    <property type="match status" value="1"/>
</dbReference>
<evidence type="ECO:0000256" key="3">
    <source>
        <dbReference type="ARBA" id="ARBA00023002"/>
    </source>
</evidence>
<evidence type="ECO:0000259" key="4">
    <source>
        <dbReference type="Pfam" id="PF00725"/>
    </source>
</evidence>
<name>A0ABQ2L2I6_9NOCA</name>
<dbReference type="InterPro" id="IPR006176">
    <property type="entry name" value="3-OHacyl-CoA_DH_NAD-bd"/>
</dbReference>
<dbReference type="Proteomes" id="UP000658127">
    <property type="component" value="Unassembled WGS sequence"/>
</dbReference>
<keyword evidence="3" id="KW-0560">Oxidoreductase</keyword>
<organism evidence="6 7">
    <name type="scientific">Nocardia rhizosphaerihabitans</name>
    <dbReference type="NCBI Taxonomy" id="1691570"/>
    <lineage>
        <taxon>Bacteria</taxon>
        <taxon>Bacillati</taxon>
        <taxon>Actinomycetota</taxon>
        <taxon>Actinomycetes</taxon>
        <taxon>Mycobacteriales</taxon>
        <taxon>Nocardiaceae</taxon>
        <taxon>Nocardia</taxon>
    </lineage>
</organism>
<sequence>MSDISRVTVLGAGVLGGQIAWHSAFKGKTVVVYDVAADAIARAQTTHRTYAGIYLAEVGASEVDIAATWTRLSYSTDLAEAVADVDLVIEAVPEVPGIKTSVYKELADLLPAHTLIATNSSTFLPRDFAAATGRPEKFCALHFANMIWAMNLAEVMAHPGTARDTLSEITEFAIEIGMVPIPVRKENNGYVINAWVVPLLNAAQTLVTNGIALPEDIDRTFMVNGARFGPMGMFDIIGMKTVYDVLAYWGAKSGDAQMGANAAFIKERFLDRGKLGLATGSGYYTYPDPRHQRADFLAIPDVTAVPDLVDQIVPS</sequence>
<dbReference type="Gene3D" id="3.40.50.720">
    <property type="entry name" value="NAD(P)-binding Rossmann-like Domain"/>
    <property type="match status" value="1"/>
</dbReference>
<dbReference type="PANTHER" id="PTHR48075:SF5">
    <property type="entry name" value="3-HYDROXYBUTYRYL-COA DEHYDROGENASE"/>
    <property type="match status" value="1"/>
</dbReference>
<evidence type="ECO:0000313" key="7">
    <source>
        <dbReference type="Proteomes" id="UP000658127"/>
    </source>
</evidence>
<protein>
    <submittedName>
        <fullName evidence="6">3-hydroxybutyryl-CoA dehydrogenase</fullName>
    </submittedName>
</protein>
<keyword evidence="7" id="KW-1185">Reference proteome</keyword>
<reference evidence="7" key="1">
    <citation type="journal article" date="2019" name="Int. J. Syst. Evol. Microbiol.">
        <title>The Global Catalogue of Microorganisms (GCM) 10K type strain sequencing project: providing services to taxonomists for standard genome sequencing and annotation.</title>
        <authorList>
            <consortium name="The Broad Institute Genomics Platform"/>
            <consortium name="The Broad Institute Genome Sequencing Center for Infectious Disease"/>
            <person name="Wu L."/>
            <person name="Ma J."/>
        </authorList>
    </citation>
    <scope>NUCLEOTIDE SEQUENCE [LARGE SCALE GENOMIC DNA]</scope>
    <source>
        <strain evidence="7">CGMCC 4.7329</strain>
    </source>
</reference>
<dbReference type="InterPro" id="IPR022694">
    <property type="entry name" value="3-OHacyl-CoA_DH"/>
</dbReference>
<dbReference type="SUPFAM" id="SSF51735">
    <property type="entry name" value="NAD(P)-binding Rossmann-fold domains"/>
    <property type="match status" value="1"/>
</dbReference>
<comment type="similarity">
    <text evidence="2">Belongs to the 3-hydroxyacyl-CoA dehydrogenase family.</text>
</comment>
<dbReference type="InterPro" id="IPR006108">
    <property type="entry name" value="3HC_DH_C"/>
</dbReference>
<dbReference type="InterPro" id="IPR013328">
    <property type="entry name" value="6PGD_dom2"/>
</dbReference>
<dbReference type="PANTHER" id="PTHR48075">
    <property type="entry name" value="3-HYDROXYACYL-COA DEHYDROGENASE FAMILY PROTEIN"/>
    <property type="match status" value="1"/>
</dbReference>
<dbReference type="NCBIfam" id="NF006143">
    <property type="entry name" value="PRK08293.1"/>
    <property type="match status" value="1"/>
</dbReference>
<comment type="caution">
    <text evidence="6">The sequence shown here is derived from an EMBL/GenBank/DDBJ whole genome shotgun (WGS) entry which is preliminary data.</text>
</comment>
<dbReference type="InterPro" id="IPR036291">
    <property type="entry name" value="NAD(P)-bd_dom_sf"/>
</dbReference>
<dbReference type="Gene3D" id="1.10.1040.10">
    <property type="entry name" value="N-(1-d-carboxylethyl)-l-norvaline Dehydrogenase, domain 2"/>
    <property type="match status" value="1"/>
</dbReference>
<feature type="domain" description="3-hydroxyacyl-CoA dehydrogenase C-terminal" evidence="4">
    <location>
        <begin position="189"/>
        <end position="286"/>
    </location>
</feature>
<evidence type="ECO:0000313" key="6">
    <source>
        <dbReference type="EMBL" id="GGO00085.1"/>
    </source>
</evidence>